<dbReference type="EMBL" id="CH445337">
    <property type="protein sequence ID" value="EAT83724.1"/>
    <property type="molecule type" value="Genomic_DNA"/>
</dbReference>
<evidence type="ECO:0000313" key="2">
    <source>
        <dbReference type="Proteomes" id="UP000001055"/>
    </source>
</evidence>
<sequence>MAAAPTSSSISSKARCETTHFLRMSFPVENVLGESGYGDDG</sequence>
<proteinExistence type="predicted"/>
<dbReference type="AlphaFoldDB" id="Q0UI58"/>
<dbReference type="GeneID" id="5975765"/>
<dbReference type="InParanoid" id="Q0UI58"/>
<organism evidence="1 2">
    <name type="scientific">Phaeosphaeria nodorum (strain SN15 / ATCC MYA-4574 / FGSC 10173)</name>
    <name type="common">Glume blotch fungus</name>
    <name type="synonym">Parastagonospora nodorum</name>
    <dbReference type="NCBI Taxonomy" id="321614"/>
    <lineage>
        <taxon>Eukaryota</taxon>
        <taxon>Fungi</taxon>
        <taxon>Dikarya</taxon>
        <taxon>Ascomycota</taxon>
        <taxon>Pezizomycotina</taxon>
        <taxon>Dothideomycetes</taxon>
        <taxon>Pleosporomycetidae</taxon>
        <taxon>Pleosporales</taxon>
        <taxon>Pleosporineae</taxon>
        <taxon>Phaeosphaeriaceae</taxon>
        <taxon>Parastagonospora</taxon>
    </lineage>
</organism>
<name>Q0UI58_PHANO</name>
<dbReference type="Proteomes" id="UP000001055">
    <property type="component" value="Unassembled WGS sequence"/>
</dbReference>
<dbReference type="RefSeq" id="XP_001798866.1">
    <property type="nucleotide sequence ID" value="XM_001798814.1"/>
</dbReference>
<protein>
    <submittedName>
        <fullName evidence="1">Uncharacterized protein</fullName>
    </submittedName>
</protein>
<accession>Q0UI58</accession>
<dbReference type="KEGG" id="pno:SNOG_08556"/>
<reference evidence="2" key="1">
    <citation type="journal article" date="2007" name="Plant Cell">
        <title>Dothideomycete-plant interactions illuminated by genome sequencing and EST analysis of the wheat pathogen Stagonospora nodorum.</title>
        <authorList>
            <person name="Hane J.K."/>
            <person name="Lowe R.G."/>
            <person name="Solomon P.S."/>
            <person name="Tan K.C."/>
            <person name="Schoch C.L."/>
            <person name="Spatafora J.W."/>
            <person name="Crous P.W."/>
            <person name="Kodira C."/>
            <person name="Birren B.W."/>
            <person name="Galagan J.E."/>
            <person name="Torriani S.F."/>
            <person name="McDonald B.A."/>
            <person name="Oliver R.P."/>
        </authorList>
    </citation>
    <scope>NUCLEOTIDE SEQUENCE [LARGE SCALE GENOMIC DNA]</scope>
    <source>
        <strain evidence="2">SN15 / ATCC MYA-4574 / FGSC 10173</strain>
    </source>
</reference>
<gene>
    <name evidence="1" type="ORF">SNOG_08556</name>
</gene>
<evidence type="ECO:0000313" key="1">
    <source>
        <dbReference type="EMBL" id="EAT83724.1"/>
    </source>
</evidence>